<dbReference type="PANTHER" id="PTHR43280:SF2">
    <property type="entry name" value="HTH-TYPE TRANSCRIPTIONAL REGULATOR EXSA"/>
    <property type="match status" value="1"/>
</dbReference>
<feature type="domain" description="HTH araC/xylS-type" evidence="4">
    <location>
        <begin position="40"/>
        <end position="137"/>
    </location>
</feature>
<evidence type="ECO:0000256" key="2">
    <source>
        <dbReference type="ARBA" id="ARBA00023125"/>
    </source>
</evidence>
<dbReference type="Proteomes" id="UP000320811">
    <property type="component" value="Unassembled WGS sequence"/>
</dbReference>
<protein>
    <submittedName>
        <fullName evidence="5">AraC-like DNA-binding protein</fullName>
    </submittedName>
</protein>
<comment type="caution">
    <text evidence="5">The sequence shown here is derived from an EMBL/GenBank/DDBJ whole genome shotgun (WGS) entry which is preliminary data.</text>
</comment>
<evidence type="ECO:0000313" key="6">
    <source>
        <dbReference type="Proteomes" id="UP000320811"/>
    </source>
</evidence>
<dbReference type="SUPFAM" id="SSF46689">
    <property type="entry name" value="Homeodomain-like"/>
    <property type="match status" value="1"/>
</dbReference>
<evidence type="ECO:0000256" key="3">
    <source>
        <dbReference type="ARBA" id="ARBA00023163"/>
    </source>
</evidence>
<keyword evidence="1" id="KW-0805">Transcription regulation</keyword>
<evidence type="ECO:0000256" key="1">
    <source>
        <dbReference type="ARBA" id="ARBA00023015"/>
    </source>
</evidence>
<sequence>MPDYLVSLLLIISCIMPVLPQKYQSRKAEITTAFIEAVNKHVDQIMDGSADHMYHIKDIAKLLFIHPVHLSNTIKLHTGKAPCYFFEMRLMEEARKMLQMPQLSITEIAAKLTFDNSNFTKFFKRFEGVTPSQYRLQCAATASSEVTLQVDGL</sequence>
<dbReference type="InterPro" id="IPR009057">
    <property type="entry name" value="Homeodomain-like_sf"/>
</dbReference>
<dbReference type="SMART" id="SM00342">
    <property type="entry name" value="HTH_ARAC"/>
    <property type="match status" value="1"/>
</dbReference>
<reference evidence="5 6" key="1">
    <citation type="submission" date="2019-06" db="EMBL/GenBank/DDBJ databases">
        <title>Sorghum-associated microbial communities from plants grown in Nebraska, USA.</title>
        <authorList>
            <person name="Schachtman D."/>
        </authorList>
    </citation>
    <scope>NUCLEOTIDE SEQUENCE [LARGE SCALE GENOMIC DNA]</scope>
    <source>
        <strain evidence="5 6">1209</strain>
    </source>
</reference>
<evidence type="ECO:0000259" key="4">
    <source>
        <dbReference type="PROSITE" id="PS01124"/>
    </source>
</evidence>
<organism evidence="5 6">
    <name type="scientific">Chitinophaga polysaccharea</name>
    <dbReference type="NCBI Taxonomy" id="1293035"/>
    <lineage>
        <taxon>Bacteria</taxon>
        <taxon>Pseudomonadati</taxon>
        <taxon>Bacteroidota</taxon>
        <taxon>Chitinophagia</taxon>
        <taxon>Chitinophagales</taxon>
        <taxon>Chitinophagaceae</taxon>
        <taxon>Chitinophaga</taxon>
    </lineage>
</organism>
<dbReference type="PANTHER" id="PTHR43280">
    <property type="entry name" value="ARAC-FAMILY TRANSCRIPTIONAL REGULATOR"/>
    <property type="match status" value="1"/>
</dbReference>
<dbReference type="PROSITE" id="PS01124">
    <property type="entry name" value="HTH_ARAC_FAMILY_2"/>
    <property type="match status" value="1"/>
</dbReference>
<keyword evidence="3" id="KW-0804">Transcription</keyword>
<dbReference type="GO" id="GO:0003700">
    <property type="term" value="F:DNA-binding transcription factor activity"/>
    <property type="evidence" value="ECO:0007669"/>
    <property type="project" value="InterPro"/>
</dbReference>
<dbReference type="InterPro" id="IPR018060">
    <property type="entry name" value="HTH_AraC"/>
</dbReference>
<proteinExistence type="predicted"/>
<dbReference type="GO" id="GO:0043565">
    <property type="term" value="F:sequence-specific DNA binding"/>
    <property type="evidence" value="ECO:0007669"/>
    <property type="project" value="InterPro"/>
</dbReference>
<gene>
    <name evidence="5" type="ORF">FHW36_105229</name>
</gene>
<name>A0A561PNV3_9BACT</name>
<keyword evidence="2 5" id="KW-0238">DNA-binding</keyword>
<dbReference type="Pfam" id="PF12833">
    <property type="entry name" value="HTH_18"/>
    <property type="match status" value="1"/>
</dbReference>
<keyword evidence="6" id="KW-1185">Reference proteome</keyword>
<dbReference type="AlphaFoldDB" id="A0A561PNV3"/>
<dbReference type="Gene3D" id="1.10.10.60">
    <property type="entry name" value="Homeodomain-like"/>
    <property type="match status" value="1"/>
</dbReference>
<dbReference type="EMBL" id="VIWO01000005">
    <property type="protein sequence ID" value="TWF39789.1"/>
    <property type="molecule type" value="Genomic_DNA"/>
</dbReference>
<accession>A0A561PNV3</accession>
<evidence type="ECO:0000313" key="5">
    <source>
        <dbReference type="EMBL" id="TWF39789.1"/>
    </source>
</evidence>